<dbReference type="EMBL" id="LAPT01000024">
    <property type="protein sequence ID" value="PXF32131.1"/>
    <property type="molecule type" value="Genomic_DNA"/>
</dbReference>
<organism evidence="1 2">
    <name type="scientific">Pokkaliibacter plantistimulans</name>
    <dbReference type="NCBI Taxonomy" id="1635171"/>
    <lineage>
        <taxon>Bacteria</taxon>
        <taxon>Pseudomonadati</taxon>
        <taxon>Pseudomonadota</taxon>
        <taxon>Gammaproteobacteria</taxon>
        <taxon>Oceanospirillales</taxon>
        <taxon>Balneatrichaceae</taxon>
        <taxon>Pokkaliibacter</taxon>
    </lineage>
</organism>
<protein>
    <submittedName>
        <fullName evidence="1">Uncharacterized protein</fullName>
    </submittedName>
</protein>
<name>A0ABX5M0Q7_9GAMM</name>
<dbReference type="Proteomes" id="UP000248090">
    <property type="component" value="Unassembled WGS sequence"/>
</dbReference>
<sequence length="84" mass="9651">MQVWVHWQEQKEIILWQGGDDEETQIASMALARKELVLGRDTVKSEEEINGSSYLITESAWHDIVNDCAKNGRQFTIDPFVSNN</sequence>
<reference evidence="1 2" key="1">
    <citation type="submission" date="2015-03" db="EMBL/GenBank/DDBJ databases">
        <authorList>
            <person name="Krishnan R."/>
            <person name="Midha S."/>
            <person name="Patil P.B."/>
            <person name="Rameshkumar N."/>
        </authorList>
    </citation>
    <scope>NUCLEOTIDE SEQUENCE [LARGE SCALE GENOMIC DNA]</scope>
    <source>
        <strain evidence="1 2">L1E11</strain>
    </source>
</reference>
<evidence type="ECO:0000313" key="1">
    <source>
        <dbReference type="EMBL" id="PXF32131.1"/>
    </source>
</evidence>
<proteinExistence type="predicted"/>
<keyword evidence="2" id="KW-1185">Reference proteome</keyword>
<comment type="caution">
    <text evidence="1">The sequence shown here is derived from an EMBL/GenBank/DDBJ whole genome shotgun (WGS) entry which is preliminary data.</text>
</comment>
<accession>A0ABX5M0Q7</accession>
<evidence type="ECO:0000313" key="2">
    <source>
        <dbReference type="Proteomes" id="UP000248090"/>
    </source>
</evidence>
<gene>
    <name evidence="1" type="ORF">WH50_06340</name>
</gene>